<dbReference type="GeneID" id="8102718"/>
<dbReference type="AlphaFoldDB" id="B8MKV3"/>
<keyword evidence="2" id="KW-0479">Metal-binding</keyword>
<dbReference type="GO" id="GO:0003677">
    <property type="term" value="F:DNA binding"/>
    <property type="evidence" value="ECO:0007669"/>
    <property type="project" value="InterPro"/>
</dbReference>
<proteinExistence type="predicted"/>
<dbReference type="PANTHER" id="PTHR47338">
    <property type="entry name" value="ZN(II)2CYS6 TRANSCRIPTION FACTOR (EUROFUNG)-RELATED"/>
    <property type="match status" value="1"/>
</dbReference>
<sequence>MDITTPLEPSDSFPINSPPESHSFLCENELLSLQSTELNTSSLINMPHGQFSITDGLHPSALLPETQQLLISLYFDHIQPSFPLFRKPVFYADLIANNIPDMLLAAMFAVSSRFLPSRQVCKLFGDNSQPWDDFSRIAQQAYQDEILKNDPVPLTVVKVACLLALYESTKAPSRQGWLLVNNAVRLALMAQLHQIDTRDFPVTVSAAEKEEWRFVWWTVWRLDCTLNVTACAPFGIDEQMIGTALVSTTVEDFTCNIVQTTTFPSIPEMDPVKFWTSPGGPQVCDAGDGFNIHLFATSLLRAVSECQQRLNIKPTVEDIKRVAALVDILASLHLILPDWFFEPSRRDTESVYCHRIRLEIIIMLNTARLIVHEPLRQLIQAMDLSPNQNSHTVSLESWCDSISFAEAIARVLDSWPSAYFAISDPIITCAIWHAYCAMTLYSMSGLESSTSDARTQTSLESLRISLERFTTYWPIARVLQGSLQEFRAWSWATLDVRRIVLLIHHIRTALSPFASDPGKVDVKLICDSVL</sequence>
<feature type="domain" description="Xylanolytic transcriptional activator regulatory" evidence="6">
    <location>
        <begin position="71"/>
        <end position="264"/>
    </location>
</feature>
<dbReference type="OrthoDB" id="3362851at2759"/>
<evidence type="ECO:0000313" key="8">
    <source>
        <dbReference type="Proteomes" id="UP000001745"/>
    </source>
</evidence>
<dbReference type="GO" id="GO:0008270">
    <property type="term" value="F:zinc ion binding"/>
    <property type="evidence" value="ECO:0007669"/>
    <property type="project" value="InterPro"/>
</dbReference>
<dbReference type="Proteomes" id="UP000001745">
    <property type="component" value="Unassembled WGS sequence"/>
</dbReference>
<dbReference type="eggNOG" id="ENOG502SQYR">
    <property type="taxonomic scope" value="Eukaryota"/>
</dbReference>
<dbReference type="GO" id="GO:0006351">
    <property type="term" value="P:DNA-templated transcription"/>
    <property type="evidence" value="ECO:0007669"/>
    <property type="project" value="InterPro"/>
</dbReference>
<evidence type="ECO:0000313" key="7">
    <source>
        <dbReference type="EMBL" id="EED14952.1"/>
    </source>
</evidence>
<evidence type="ECO:0000256" key="3">
    <source>
        <dbReference type="ARBA" id="ARBA00023015"/>
    </source>
</evidence>
<dbReference type="InterPro" id="IPR007219">
    <property type="entry name" value="XnlR_reg_dom"/>
</dbReference>
<dbReference type="InParanoid" id="B8MKV3"/>
<organism evidence="7 8">
    <name type="scientific">Talaromyces stipitatus (strain ATCC 10500 / CBS 375.48 / QM 6759 / NRRL 1006)</name>
    <name type="common">Penicillium stipitatum</name>
    <dbReference type="NCBI Taxonomy" id="441959"/>
    <lineage>
        <taxon>Eukaryota</taxon>
        <taxon>Fungi</taxon>
        <taxon>Dikarya</taxon>
        <taxon>Ascomycota</taxon>
        <taxon>Pezizomycotina</taxon>
        <taxon>Eurotiomycetes</taxon>
        <taxon>Eurotiomycetidae</taxon>
        <taxon>Eurotiales</taxon>
        <taxon>Trichocomaceae</taxon>
        <taxon>Talaromyces</taxon>
        <taxon>Talaromyces sect. Talaromyces</taxon>
    </lineage>
</organism>
<dbReference type="GO" id="GO:0005634">
    <property type="term" value="C:nucleus"/>
    <property type="evidence" value="ECO:0007669"/>
    <property type="project" value="UniProtKB-SubCell"/>
</dbReference>
<keyword evidence="5" id="KW-0539">Nucleus</keyword>
<gene>
    <name evidence="7" type="ORF">TSTA_044190</name>
</gene>
<keyword evidence="4" id="KW-0804">Transcription</keyword>
<dbReference type="STRING" id="441959.B8MKV3"/>
<dbReference type="OMA" id="WLNPRRN"/>
<dbReference type="PANTHER" id="PTHR47338:SF10">
    <property type="entry name" value="TRANSCRIPTION FACTOR DOMAIN-CONTAINING PROTEIN-RELATED"/>
    <property type="match status" value="1"/>
</dbReference>
<dbReference type="GO" id="GO:0000981">
    <property type="term" value="F:DNA-binding transcription factor activity, RNA polymerase II-specific"/>
    <property type="evidence" value="ECO:0007669"/>
    <property type="project" value="InterPro"/>
</dbReference>
<dbReference type="EMBL" id="EQ962657">
    <property type="protein sequence ID" value="EED14952.1"/>
    <property type="molecule type" value="Genomic_DNA"/>
</dbReference>
<evidence type="ECO:0000256" key="4">
    <source>
        <dbReference type="ARBA" id="ARBA00023163"/>
    </source>
</evidence>
<dbReference type="CDD" id="cd12148">
    <property type="entry name" value="fungal_TF_MHR"/>
    <property type="match status" value="1"/>
</dbReference>
<comment type="subcellular location">
    <subcellularLocation>
        <location evidence="1">Nucleus</location>
    </subcellularLocation>
</comment>
<evidence type="ECO:0000256" key="2">
    <source>
        <dbReference type="ARBA" id="ARBA00022723"/>
    </source>
</evidence>
<evidence type="ECO:0000256" key="5">
    <source>
        <dbReference type="ARBA" id="ARBA00023242"/>
    </source>
</evidence>
<dbReference type="Pfam" id="PF04082">
    <property type="entry name" value="Fungal_trans"/>
    <property type="match status" value="1"/>
</dbReference>
<protein>
    <recommendedName>
        <fullName evidence="6">Xylanolytic transcriptional activator regulatory domain-containing protein</fullName>
    </recommendedName>
</protein>
<dbReference type="PhylomeDB" id="B8MKV3"/>
<evidence type="ECO:0000256" key="1">
    <source>
        <dbReference type="ARBA" id="ARBA00004123"/>
    </source>
</evidence>
<name>B8MKV3_TALSN</name>
<reference evidence="8" key="1">
    <citation type="journal article" date="2015" name="Genome Announc.">
        <title>Genome sequence of the AIDS-associated pathogen Penicillium marneffei (ATCC18224) and its near taxonomic relative Talaromyces stipitatus (ATCC10500).</title>
        <authorList>
            <person name="Nierman W.C."/>
            <person name="Fedorova-Abrams N.D."/>
            <person name="Andrianopoulos A."/>
        </authorList>
    </citation>
    <scope>NUCLEOTIDE SEQUENCE [LARGE SCALE GENOMIC DNA]</scope>
    <source>
        <strain evidence="8">ATCC 10500 / CBS 375.48 / QM 6759 / NRRL 1006</strain>
    </source>
</reference>
<dbReference type="HOGENOM" id="CLU_562554_0_0_1"/>
<keyword evidence="3" id="KW-0805">Transcription regulation</keyword>
<evidence type="ECO:0000259" key="6">
    <source>
        <dbReference type="Pfam" id="PF04082"/>
    </source>
</evidence>
<dbReference type="RefSeq" id="XP_002484905.1">
    <property type="nucleotide sequence ID" value="XM_002484860.1"/>
</dbReference>
<dbReference type="VEuPathDB" id="FungiDB:TSTA_044190"/>
<dbReference type="InterPro" id="IPR050815">
    <property type="entry name" value="TF_fung"/>
</dbReference>
<accession>B8MKV3</accession>
<keyword evidence="8" id="KW-1185">Reference proteome</keyword>